<organism evidence="1 2">
    <name type="scientific">Gracilariopsis chorda</name>
    <dbReference type="NCBI Taxonomy" id="448386"/>
    <lineage>
        <taxon>Eukaryota</taxon>
        <taxon>Rhodophyta</taxon>
        <taxon>Florideophyceae</taxon>
        <taxon>Rhodymeniophycidae</taxon>
        <taxon>Gracilariales</taxon>
        <taxon>Gracilariaceae</taxon>
        <taxon>Gracilariopsis</taxon>
    </lineage>
</organism>
<gene>
    <name evidence="1" type="ORF">BWQ96_08741</name>
</gene>
<dbReference type="AlphaFoldDB" id="A0A2V3IHM5"/>
<evidence type="ECO:0000313" key="1">
    <source>
        <dbReference type="EMBL" id="PXF41538.1"/>
    </source>
</evidence>
<accession>A0A2V3IHM5</accession>
<reference evidence="1 2" key="1">
    <citation type="journal article" date="2018" name="Mol. Biol. Evol.">
        <title>Analysis of the draft genome of the red seaweed Gracilariopsis chorda provides insights into genome size evolution in Rhodophyta.</title>
        <authorList>
            <person name="Lee J."/>
            <person name="Yang E.C."/>
            <person name="Graf L."/>
            <person name="Yang J.H."/>
            <person name="Qiu H."/>
            <person name="Zel Zion U."/>
            <person name="Chan C.X."/>
            <person name="Stephens T.G."/>
            <person name="Weber A.P.M."/>
            <person name="Boo G.H."/>
            <person name="Boo S.M."/>
            <person name="Kim K.M."/>
            <person name="Shin Y."/>
            <person name="Jung M."/>
            <person name="Lee S.J."/>
            <person name="Yim H.S."/>
            <person name="Lee J.H."/>
            <person name="Bhattacharya D."/>
            <person name="Yoon H.S."/>
        </authorList>
    </citation>
    <scope>NUCLEOTIDE SEQUENCE [LARGE SCALE GENOMIC DNA]</scope>
    <source>
        <strain evidence="1 2">SKKU-2015</strain>
        <tissue evidence="1">Whole body</tissue>
    </source>
</reference>
<keyword evidence="2" id="KW-1185">Reference proteome</keyword>
<evidence type="ECO:0000313" key="2">
    <source>
        <dbReference type="Proteomes" id="UP000247409"/>
    </source>
</evidence>
<comment type="caution">
    <text evidence="1">The sequence shown here is derived from an EMBL/GenBank/DDBJ whole genome shotgun (WGS) entry which is preliminary data.</text>
</comment>
<protein>
    <submittedName>
        <fullName evidence="1">Uncharacterized protein</fullName>
    </submittedName>
</protein>
<dbReference type="EMBL" id="NBIV01000210">
    <property type="protein sequence ID" value="PXF41538.1"/>
    <property type="molecule type" value="Genomic_DNA"/>
</dbReference>
<name>A0A2V3IHM5_9FLOR</name>
<dbReference type="Proteomes" id="UP000247409">
    <property type="component" value="Unassembled WGS sequence"/>
</dbReference>
<sequence length="232" mass="25289">MQSAQAFVATPVLFQPRPALPRPTTRVRPARGGRRVKPARLVMQESARAGKEKKKSAPLFARDIKGNFVWNLRSAAPQDIAGISNVIGPGLPDSIVASLVEDSTCCVVCDTSIKGRKESEGYRNVVMGAALVDVAIVLRESNIVKQADFITVAAHPDLPDGDMVRRKLVLGCLKKMKEEGVSEVTSVVAEENESRLQLLKSCLFKEKSRSEGRVNLVCNLGMENPDPEKKLL</sequence>
<proteinExistence type="predicted"/>